<proteinExistence type="predicted"/>
<dbReference type="RefSeq" id="WP_310900111.1">
    <property type="nucleotide sequence ID" value="NZ_JAMQOS010000002.1"/>
</dbReference>
<name>A0ABU2FNE6_9EURY</name>
<evidence type="ECO:0008006" key="3">
    <source>
        <dbReference type="Google" id="ProtNLM"/>
    </source>
</evidence>
<reference evidence="1 2" key="1">
    <citation type="submission" date="2022-06" db="EMBL/GenBank/DDBJ databases">
        <title>Halomicroarcula sp. a new haloarchaeum isolate from saline soil.</title>
        <authorList>
            <person name="Strakova D."/>
            <person name="Galisteo C."/>
            <person name="Sanchez-Porro C."/>
            <person name="Ventosa A."/>
        </authorList>
    </citation>
    <scope>NUCLEOTIDE SEQUENCE [LARGE SCALE GENOMIC DNA]</scope>
    <source>
        <strain evidence="1 2">S3CR25-11</strain>
    </source>
</reference>
<accession>A0ABU2FNE6</accession>
<evidence type="ECO:0000313" key="2">
    <source>
        <dbReference type="Proteomes" id="UP001268864"/>
    </source>
</evidence>
<protein>
    <recommendedName>
        <fullName evidence="3">Sulfatase N-terminal domain-containing protein</fullName>
    </recommendedName>
</protein>
<dbReference type="Proteomes" id="UP001268864">
    <property type="component" value="Unassembled WGS sequence"/>
</dbReference>
<dbReference type="EMBL" id="JAMQOS010000002">
    <property type="protein sequence ID" value="MDS0282282.1"/>
    <property type="molecule type" value="Genomic_DNA"/>
</dbReference>
<dbReference type="SUPFAM" id="SSF53649">
    <property type="entry name" value="Alkaline phosphatase-like"/>
    <property type="match status" value="1"/>
</dbReference>
<keyword evidence="2" id="KW-1185">Reference proteome</keyword>
<organism evidence="1 2">
    <name type="scientific">Haloarcula onubensis</name>
    <dbReference type="NCBI Taxonomy" id="2950539"/>
    <lineage>
        <taxon>Archaea</taxon>
        <taxon>Methanobacteriati</taxon>
        <taxon>Methanobacteriota</taxon>
        <taxon>Stenosarchaea group</taxon>
        <taxon>Halobacteria</taxon>
        <taxon>Halobacteriales</taxon>
        <taxon>Haloarculaceae</taxon>
        <taxon>Haloarcula</taxon>
    </lineage>
</organism>
<dbReference type="InterPro" id="IPR017850">
    <property type="entry name" value="Alkaline_phosphatase_core_sf"/>
</dbReference>
<sequence length="241" mass="28165">MGSASREFILNNFGDKQLHDTIYVTANSHFEQLDDDVFFYVERVYGDVTVDGRQETNRRLLEATVELHQTYPNKRIITHFMQPHAPYISERAAELREQIASESKFSFSLDDGSQSHSDSLLEFHSLLTARRFGFLSDRVLREVYQYDFEHILGYVESLIDELDGKTVLTADHGELLGERLPPLYLRDWGHGYNLFSKPVRTVPWFVVDHEERRDIQTDKPLQSEGVREEDVRKHLELLGYK</sequence>
<gene>
    <name evidence="1" type="ORF">NDI86_09100</name>
</gene>
<evidence type="ECO:0000313" key="1">
    <source>
        <dbReference type="EMBL" id="MDS0282282.1"/>
    </source>
</evidence>
<dbReference type="Gene3D" id="3.40.720.10">
    <property type="entry name" value="Alkaline Phosphatase, subunit A"/>
    <property type="match status" value="1"/>
</dbReference>
<comment type="caution">
    <text evidence="1">The sequence shown here is derived from an EMBL/GenBank/DDBJ whole genome shotgun (WGS) entry which is preliminary data.</text>
</comment>